<dbReference type="Pfam" id="PF04677">
    <property type="entry name" value="CwfJ_C_1"/>
    <property type="match status" value="1"/>
</dbReference>
<comment type="similarity">
    <text evidence="1">Belongs to the CWF19 family.</text>
</comment>
<dbReference type="PANTHER" id="PTHR12072:SF5">
    <property type="entry name" value="CWF19-LIKE PROTEIN 2"/>
    <property type="match status" value="1"/>
</dbReference>
<dbReference type="InParanoid" id="A0A1Y2D9M4"/>
<evidence type="ECO:0000256" key="2">
    <source>
        <dbReference type="SAM" id="MobiDB-lite"/>
    </source>
</evidence>
<dbReference type="OrthoDB" id="2113965at2759"/>
<dbReference type="Pfam" id="PF04676">
    <property type="entry name" value="CwfJ_C_2"/>
    <property type="match status" value="1"/>
</dbReference>
<feature type="compositionally biased region" description="Basic and acidic residues" evidence="2">
    <location>
        <begin position="217"/>
        <end position="234"/>
    </location>
</feature>
<evidence type="ECO:0000259" key="3">
    <source>
        <dbReference type="Pfam" id="PF04676"/>
    </source>
</evidence>
<name>A0A1Y2D9M4_9BASI</name>
<keyword evidence="6" id="KW-1185">Reference proteome</keyword>
<accession>A0A1Y2D9M4</accession>
<feature type="domain" description="Cwf19-like C-terminal" evidence="4">
    <location>
        <begin position="564"/>
        <end position="686"/>
    </location>
</feature>
<organism evidence="5 6">
    <name type="scientific">Leucosporidium creatinivorum</name>
    <dbReference type="NCBI Taxonomy" id="106004"/>
    <lineage>
        <taxon>Eukaryota</taxon>
        <taxon>Fungi</taxon>
        <taxon>Dikarya</taxon>
        <taxon>Basidiomycota</taxon>
        <taxon>Pucciniomycotina</taxon>
        <taxon>Microbotryomycetes</taxon>
        <taxon>Leucosporidiales</taxon>
        <taxon>Leucosporidium</taxon>
    </lineage>
</organism>
<dbReference type="Gene3D" id="3.30.428.10">
    <property type="entry name" value="HIT-like"/>
    <property type="match status" value="1"/>
</dbReference>
<feature type="compositionally biased region" description="Basic and acidic residues" evidence="2">
    <location>
        <begin position="20"/>
        <end position="46"/>
    </location>
</feature>
<evidence type="ECO:0000313" key="5">
    <source>
        <dbReference type="EMBL" id="ORY55951.1"/>
    </source>
</evidence>
<feature type="region of interest" description="Disordered" evidence="2">
    <location>
        <begin position="1"/>
        <end position="382"/>
    </location>
</feature>
<feature type="compositionally biased region" description="Polar residues" evidence="2">
    <location>
        <begin position="366"/>
        <end position="382"/>
    </location>
</feature>
<feature type="compositionally biased region" description="Basic and acidic residues" evidence="2">
    <location>
        <begin position="152"/>
        <end position="164"/>
    </location>
</feature>
<sequence>MGEHSHSSSHPSSKKHRSSSRRERDDEERDGKRLRSSRDDRDKDSSRSSSSRHKSSSSSSHRHHHRSRNDKEEEDDDEWVEKDAAPPATALSALPPPPVDTVGTFSVGAIGHERSGGLSALSGGAMTDGYGEGDVGEPGGGGDMDLFSAMGSERKRREPKEKVDPSQMMGQSSRELNKAHWQGVPNTSTALPPSAPPTGSPAPGSSGSAWRMTKLRRTYETAEEEGRPVEEVAMERYGSMELFNEAREERRILDERDERRKERRSMGGDGGGRSGAQTPTNEGRRFMYTDAPGSADGSRPASRGAFRRPGEAPPELSRTSSATSTANSGPSTPVPRVFTPPPASVAPRTPLAAPIARAAPPSALSQSMVLNPDPTSGSTAAPILSQSELNKLQAKVLKARLMGADNADALEAEYEKERQRAAEAPSVGEVHIGATGSGVRVEAMPTLDGRGRLYDVGTGKEVEEEDRTGKRKKKEKFESHDPTTGEVLRQSASDDVSLAELVRQERFSAGASDQKDMDAEMASRIAGDMRYKNDLDYVDENADKLARKKMKSDVMKKAFAVQDYAKTKKALDNCNMCFSDEGAPPRSAVVALGTRAYLGLLENEELVPGHCRIVPIQHHFTTLEADDETWDEIKNFMKTLMQLYAEEDKGVVFFESAINLKHQRHTCIEAVPIPFDLFDEIPAYFSEAIENSEQEWSQHKKRIVFTSARPFRRSLVPNLPYFMVQFDYKGEKGYGHIIEGIDDAPTRDADGEEIRGEFGDQGAGAFPRWFATEIIGSMLELEPRAWRKPRRLDFRHNNDRVAKFKTKYDKYDWTKMLAGSA</sequence>
<proteinExistence type="inferred from homology"/>
<comment type="caution">
    <text evidence="5">The sequence shown here is derived from an EMBL/GenBank/DDBJ whole genome shotgun (WGS) entry which is preliminary data.</text>
</comment>
<dbReference type="Proteomes" id="UP000193467">
    <property type="component" value="Unassembled WGS sequence"/>
</dbReference>
<feature type="domain" description="Cwf19-like protein C-terminal" evidence="3">
    <location>
        <begin position="695"/>
        <end position="814"/>
    </location>
</feature>
<dbReference type="STRING" id="106004.A0A1Y2D9M4"/>
<evidence type="ECO:0000256" key="1">
    <source>
        <dbReference type="ARBA" id="ARBA00006795"/>
    </source>
</evidence>
<dbReference type="AlphaFoldDB" id="A0A1Y2D9M4"/>
<dbReference type="InterPro" id="IPR006767">
    <property type="entry name" value="Cwf19-like_C_dom-2"/>
</dbReference>
<feature type="compositionally biased region" description="Gly residues" evidence="2">
    <location>
        <begin position="130"/>
        <end position="143"/>
    </location>
</feature>
<feature type="region of interest" description="Disordered" evidence="2">
    <location>
        <begin position="449"/>
        <end position="494"/>
    </location>
</feature>
<feature type="compositionally biased region" description="Low complexity" evidence="2">
    <location>
        <begin position="346"/>
        <end position="365"/>
    </location>
</feature>
<dbReference type="GO" id="GO:0000398">
    <property type="term" value="P:mRNA splicing, via spliceosome"/>
    <property type="evidence" value="ECO:0007669"/>
    <property type="project" value="TreeGrafter"/>
</dbReference>
<dbReference type="InterPro" id="IPR036265">
    <property type="entry name" value="HIT-like_sf"/>
</dbReference>
<dbReference type="PANTHER" id="PTHR12072">
    <property type="entry name" value="CWF19, CELL CYCLE CONTROL PROTEIN"/>
    <property type="match status" value="1"/>
</dbReference>
<dbReference type="FunCoup" id="A0A1Y2D9M4">
    <property type="interactions" value="98"/>
</dbReference>
<dbReference type="GO" id="GO:0071014">
    <property type="term" value="C:post-mRNA release spliceosomal complex"/>
    <property type="evidence" value="ECO:0007669"/>
    <property type="project" value="TreeGrafter"/>
</dbReference>
<evidence type="ECO:0000313" key="6">
    <source>
        <dbReference type="Proteomes" id="UP000193467"/>
    </source>
</evidence>
<protein>
    <submittedName>
        <fullName evidence="5">CwfJ C-terminus 1-domain-containing protein-like protein</fullName>
    </submittedName>
</protein>
<feature type="compositionally biased region" description="Basic and acidic residues" evidence="2">
    <location>
        <begin position="449"/>
        <end position="461"/>
    </location>
</feature>
<dbReference type="InterPro" id="IPR006768">
    <property type="entry name" value="Cwf19-like_C_dom-1"/>
</dbReference>
<feature type="compositionally biased region" description="Low complexity" evidence="2">
    <location>
        <begin position="116"/>
        <end position="129"/>
    </location>
</feature>
<dbReference type="EMBL" id="MCGR01000088">
    <property type="protein sequence ID" value="ORY55951.1"/>
    <property type="molecule type" value="Genomic_DNA"/>
</dbReference>
<dbReference type="InterPro" id="IPR040194">
    <property type="entry name" value="Cwf19-like"/>
</dbReference>
<gene>
    <name evidence="5" type="ORF">BCR35DRAFT_309922</name>
</gene>
<evidence type="ECO:0000259" key="4">
    <source>
        <dbReference type="Pfam" id="PF04677"/>
    </source>
</evidence>
<feature type="compositionally biased region" description="Low complexity" evidence="2">
    <location>
        <begin position="317"/>
        <end position="331"/>
    </location>
</feature>
<feature type="compositionally biased region" description="Basic residues" evidence="2">
    <location>
        <begin position="50"/>
        <end position="68"/>
    </location>
</feature>
<feature type="compositionally biased region" description="Basic and acidic residues" evidence="2">
    <location>
        <begin position="244"/>
        <end position="266"/>
    </location>
</feature>
<reference evidence="5 6" key="1">
    <citation type="submission" date="2016-07" db="EMBL/GenBank/DDBJ databases">
        <title>Pervasive Adenine N6-methylation of Active Genes in Fungi.</title>
        <authorList>
            <consortium name="DOE Joint Genome Institute"/>
            <person name="Mondo S.J."/>
            <person name="Dannebaum R.O."/>
            <person name="Kuo R.C."/>
            <person name="Labutti K."/>
            <person name="Haridas S."/>
            <person name="Kuo A."/>
            <person name="Salamov A."/>
            <person name="Ahrendt S.R."/>
            <person name="Lipzen A."/>
            <person name="Sullivan W."/>
            <person name="Andreopoulos W.B."/>
            <person name="Clum A."/>
            <person name="Lindquist E."/>
            <person name="Daum C."/>
            <person name="Ramamoorthy G.K."/>
            <person name="Gryganskyi A."/>
            <person name="Culley D."/>
            <person name="Magnuson J.K."/>
            <person name="James T.Y."/>
            <person name="O'Malley M.A."/>
            <person name="Stajich J.E."/>
            <person name="Spatafora J.W."/>
            <person name="Visel A."/>
            <person name="Grigoriev I.V."/>
        </authorList>
    </citation>
    <scope>NUCLEOTIDE SEQUENCE [LARGE SCALE GENOMIC DNA]</scope>
    <source>
        <strain evidence="5 6">62-1032</strain>
    </source>
</reference>